<gene>
    <name evidence="5" type="ORF">BACCIP111883_01313</name>
</gene>
<dbReference type="Gene3D" id="1.10.10.10">
    <property type="entry name" value="Winged helix-like DNA-binding domain superfamily/Winged helix DNA-binding domain"/>
    <property type="match status" value="1"/>
</dbReference>
<dbReference type="InterPro" id="IPR036388">
    <property type="entry name" value="WH-like_DNA-bd_sf"/>
</dbReference>
<dbReference type="PANTHER" id="PTHR33154">
    <property type="entry name" value="TRANSCRIPTIONAL REGULATOR, ARSR FAMILY"/>
    <property type="match status" value="1"/>
</dbReference>
<dbReference type="Pfam" id="PF01022">
    <property type="entry name" value="HTH_5"/>
    <property type="match status" value="1"/>
</dbReference>
<dbReference type="InterPro" id="IPR036390">
    <property type="entry name" value="WH_DNA-bd_sf"/>
</dbReference>
<keyword evidence="6" id="KW-1185">Reference proteome</keyword>
<proteinExistence type="predicted"/>
<comment type="caution">
    <text evidence="5">The sequence shown here is derived from an EMBL/GenBank/DDBJ whole genome shotgun (WGS) entry which is preliminary data.</text>
</comment>
<dbReference type="CDD" id="cd00090">
    <property type="entry name" value="HTH_ARSR"/>
    <property type="match status" value="1"/>
</dbReference>
<keyword evidence="3" id="KW-0804">Transcription</keyword>
<accession>A0ABM8YKR1</accession>
<sequence length="192" mass="22674">MQLDKLVNFYKVMGDKTRIKLIVLLASGQSFSGQDLADKLGVKPPTISHHISKLKEVSAVYERREKNTVYYYLNEKSLKQHSNGLFDILNRGVKGEVTMKQHKEKEQILQNFLTKEGKLKTIPAQRKKKLIVFEHILNGLEMGIKYSEKEINEHIKQFHEDYSTIRREFIINHYMYREAGIYEMNPQEMWLK</sequence>
<evidence type="ECO:0000259" key="4">
    <source>
        <dbReference type="PROSITE" id="PS50987"/>
    </source>
</evidence>
<protein>
    <recommendedName>
        <fullName evidence="4">HTH arsR-type domain-containing protein</fullName>
    </recommendedName>
</protein>
<evidence type="ECO:0000313" key="5">
    <source>
        <dbReference type="EMBL" id="CAG9620544.1"/>
    </source>
</evidence>
<dbReference type="PRINTS" id="PR00778">
    <property type="entry name" value="HTHARSR"/>
</dbReference>
<dbReference type="InterPro" id="IPR018656">
    <property type="entry name" value="DUF2087"/>
</dbReference>
<organism evidence="5 6">
    <name type="scientific">Sutcliffiella rhizosphaerae</name>
    <dbReference type="NCBI Taxonomy" id="2880967"/>
    <lineage>
        <taxon>Bacteria</taxon>
        <taxon>Bacillati</taxon>
        <taxon>Bacillota</taxon>
        <taxon>Bacilli</taxon>
        <taxon>Bacillales</taxon>
        <taxon>Bacillaceae</taxon>
        <taxon>Sutcliffiella</taxon>
    </lineage>
</organism>
<dbReference type="PANTHER" id="PTHR33154:SF33">
    <property type="entry name" value="TRANSCRIPTIONAL REPRESSOR SDPR"/>
    <property type="match status" value="1"/>
</dbReference>
<dbReference type="PROSITE" id="PS50987">
    <property type="entry name" value="HTH_ARSR_2"/>
    <property type="match status" value="1"/>
</dbReference>
<dbReference type="NCBIfam" id="NF033788">
    <property type="entry name" value="HTH_metalloreg"/>
    <property type="match status" value="1"/>
</dbReference>
<keyword evidence="2" id="KW-0238">DNA-binding</keyword>
<reference evidence="5 6" key="1">
    <citation type="submission" date="2021-10" db="EMBL/GenBank/DDBJ databases">
        <authorList>
            <person name="Criscuolo A."/>
        </authorList>
    </citation>
    <scope>NUCLEOTIDE SEQUENCE [LARGE SCALE GENOMIC DNA]</scope>
    <source>
        <strain evidence="6">CIP 111883</strain>
    </source>
</reference>
<evidence type="ECO:0000256" key="3">
    <source>
        <dbReference type="ARBA" id="ARBA00023163"/>
    </source>
</evidence>
<name>A0ABM8YKR1_9BACI</name>
<evidence type="ECO:0000256" key="1">
    <source>
        <dbReference type="ARBA" id="ARBA00023015"/>
    </source>
</evidence>
<dbReference type="InterPro" id="IPR011991">
    <property type="entry name" value="ArsR-like_HTH"/>
</dbReference>
<dbReference type="Pfam" id="PF09860">
    <property type="entry name" value="DUF2087"/>
    <property type="match status" value="1"/>
</dbReference>
<dbReference type="Proteomes" id="UP000789833">
    <property type="component" value="Unassembled WGS sequence"/>
</dbReference>
<dbReference type="EMBL" id="CAKJTJ010000005">
    <property type="protein sequence ID" value="CAG9620544.1"/>
    <property type="molecule type" value="Genomic_DNA"/>
</dbReference>
<evidence type="ECO:0000256" key="2">
    <source>
        <dbReference type="ARBA" id="ARBA00023125"/>
    </source>
</evidence>
<feature type="domain" description="HTH arsR-type" evidence="4">
    <location>
        <begin position="1"/>
        <end position="93"/>
    </location>
</feature>
<keyword evidence="1" id="KW-0805">Transcription regulation</keyword>
<dbReference type="InterPro" id="IPR001845">
    <property type="entry name" value="HTH_ArsR_DNA-bd_dom"/>
</dbReference>
<dbReference type="RefSeq" id="WP_230500463.1">
    <property type="nucleotide sequence ID" value="NZ_CAKJTJ010000005.1"/>
</dbReference>
<dbReference type="SMART" id="SM00418">
    <property type="entry name" value="HTH_ARSR"/>
    <property type="match status" value="1"/>
</dbReference>
<dbReference type="InterPro" id="IPR051081">
    <property type="entry name" value="HTH_MetalResp_TranReg"/>
</dbReference>
<evidence type="ECO:0000313" key="6">
    <source>
        <dbReference type="Proteomes" id="UP000789833"/>
    </source>
</evidence>
<dbReference type="SUPFAM" id="SSF46785">
    <property type="entry name" value="Winged helix' DNA-binding domain"/>
    <property type="match status" value="1"/>
</dbReference>